<dbReference type="OrthoDB" id="4104638at2"/>
<sequence>MPDTDDTAPASAQTEAQAQKLIKRHERNLRKARAEGFLDGILAMLRPGDLALDLGANMGEITHVLADTGADVWAFEPDPWSFARLSDRFGDRANVTLFNAAVGARAGSVSLKRADNFDANPEGASVKSTILQGGRSMDDDGGIDVPLLDFTQILADACARYGRVRFVKMDIEGAELEILETMDDRDLFDHVDCLVAETHENKFKALRPRFRALRAALGEKYPPPRVNLDWI</sequence>
<name>A0A438AJ99_9RHOB</name>
<dbReference type="Pfam" id="PF05050">
    <property type="entry name" value="Methyltransf_21"/>
    <property type="match status" value="1"/>
</dbReference>
<comment type="caution">
    <text evidence="2">The sequence shown here is derived from an EMBL/GenBank/DDBJ whole genome shotgun (WGS) entry which is preliminary data.</text>
</comment>
<keyword evidence="2" id="KW-0489">Methyltransferase</keyword>
<dbReference type="RefSeq" id="WP_127906087.1">
    <property type="nucleotide sequence ID" value="NZ_RQXX01000002.1"/>
</dbReference>
<dbReference type="SUPFAM" id="SSF53335">
    <property type="entry name" value="S-adenosyl-L-methionine-dependent methyltransferases"/>
    <property type="match status" value="1"/>
</dbReference>
<evidence type="ECO:0000313" key="2">
    <source>
        <dbReference type="EMBL" id="RVV98853.1"/>
    </source>
</evidence>
<dbReference type="PANTHER" id="PTHR34203">
    <property type="entry name" value="METHYLTRANSFERASE, FKBM FAMILY PROTEIN"/>
    <property type="match status" value="1"/>
</dbReference>
<dbReference type="InterPro" id="IPR029063">
    <property type="entry name" value="SAM-dependent_MTases_sf"/>
</dbReference>
<evidence type="ECO:0000259" key="1">
    <source>
        <dbReference type="Pfam" id="PF05050"/>
    </source>
</evidence>
<dbReference type="EMBL" id="RQXX01000002">
    <property type="protein sequence ID" value="RVV98853.1"/>
    <property type="molecule type" value="Genomic_DNA"/>
</dbReference>
<proteinExistence type="predicted"/>
<dbReference type="AlphaFoldDB" id="A0A438AJ99"/>
<dbReference type="Proteomes" id="UP000285908">
    <property type="component" value="Unassembled WGS sequence"/>
</dbReference>
<reference evidence="2 3" key="1">
    <citation type="submission" date="2018-11" db="EMBL/GenBank/DDBJ databases">
        <title>Mesobaculum littorinae gen. nov., sp. nov., isolated from Littorina scabra that represents a novel genus of the order Rhodobacteraceae.</title>
        <authorList>
            <person name="Li F."/>
        </authorList>
    </citation>
    <scope>NUCLEOTIDE SEQUENCE [LARGE SCALE GENOMIC DNA]</scope>
    <source>
        <strain evidence="2 3">M0103</strain>
    </source>
</reference>
<organism evidence="2 3">
    <name type="scientific">Mesobaculum littorinae</name>
    <dbReference type="NCBI Taxonomy" id="2486419"/>
    <lineage>
        <taxon>Bacteria</taxon>
        <taxon>Pseudomonadati</taxon>
        <taxon>Pseudomonadota</taxon>
        <taxon>Alphaproteobacteria</taxon>
        <taxon>Rhodobacterales</taxon>
        <taxon>Roseobacteraceae</taxon>
        <taxon>Mesobaculum</taxon>
    </lineage>
</organism>
<dbReference type="PANTHER" id="PTHR34203:SF15">
    <property type="entry name" value="SLL1173 PROTEIN"/>
    <property type="match status" value="1"/>
</dbReference>
<dbReference type="NCBIfam" id="TIGR01444">
    <property type="entry name" value="fkbM_fam"/>
    <property type="match status" value="1"/>
</dbReference>
<protein>
    <submittedName>
        <fullName evidence="2">FkbM family methyltransferase</fullName>
    </submittedName>
</protein>
<dbReference type="Gene3D" id="3.40.50.150">
    <property type="entry name" value="Vaccinia Virus protein VP39"/>
    <property type="match status" value="1"/>
</dbReference>
<dbReference type="GO" id="GO:0008168">
    <property type="term" value="F:methyltransferase activity"/>
    <property type="evidence" value="ECO:0007669"/>
    <property type="project" value="UniProtKB-KW"/>
</dbReference>
<gene>
    <name evidence="2" type="ORF">EKE94_08140</name>
</gene>
<dbReference type="GO" id="GO:0032259">
    <property type="term" value="P:methylation"/>
    <property type="evidence" value="ECO:0007669"/>
    <property type="project" value="UniProtKB-KW"/>
</dbReference>
<accession>A0A438AJ99</accession>
<keyword evidence="2" id="KW-0808">Transferase</keyword>
<feature type="domain" description="Methyltransferase FkbM" evidence="1">
    <location>
        <begin position="53"/>
        <end position="217"/>
    </location>
</feature>
<keyword evidence="3" id="KW-1185">Reference proteome</keyword>
<evidence type="ECO:0000313" key="3">
    <source>
        <dbReference type="Proteomes" id="UP000285908"/>
    </source>
</evidence>
<dbReference type="InterPro" id="IPR052514">
    <property type="entry name" value="SAM-dependent_MTase"/>
</dbReference>
<dbReference type="InterPro" id="IPR006342">
    <property type="entry name" value="FkbM_mtfrase"/>
</dbReference>